<evidence type="ECO:0000256" key="2">
    <source>
        <dbReference type="ARBA" id="ARBA00022833"/>
    </source>
</evidence>
<dbReference type="InterPro" id="IPR011051">
    <property type="entry name" value="RmlC_Cupin_sf"/>
</dbReference>
<evidence type="ECO:0000313" key="4">
    <source>
        <dbReference type="Proteomes" id="UP001597244"/>
    </source>
</evidence>
<accession>A0ABW4DPW1</accession>
<organism evidence="3 4">
    <name type="scientific">Lapidilactobacillus mulanensis</name>
    <dbReference type="NCBI Taxonomy" id="2485999"/>
    <lineage>
        <taxon>Bacteria</taxon>
        <taxon>Bacillati</taxon>
        <taxon>Bacillota</taxon>
        <taxon>Bacilli</taxon>
        <taxon>Lactobacillales</taxon>
        <taxon>Lactobacillaceae</taxon>
        <taxon>Lapidilactobacillus</taxon>
    </lineage>
</organism>
<reference evidence="4" key="1">
    <citation type="journal article" date="2019" name="Int. J. Syst. Evol. Microbiol.">
        <title>The Global Catalogue of Microorganisms (GCM) 10K type strain sequencing project: providing services to taxonomists for standard genome sequencing and annotation.</title>
        <authorList>
            <consortium name="The Broad Institute Genomics Platform"/>
            <consortium name="The Broad Institute Genome Sequencing Center for Infectious Disease"/>
            <person name="Wu L."/>
            <person name="Ma J."/>
        </authorList>
    </citation>
    <scope>NUCLEOTIDE SEQUENCE [LARGE SCALE GENOMIC DNA]</scope>
    <source>
        <strain evidence="4">CCM 8951</strain>
    </source>
</reference>
<dbReference type="RefSeq" id="WP_225417342.1">
    <property type="nucleotide sequence ID" value="NZ_JBHTOF010000021.1"/>
</dbReference>
<sequence length="331" mass="38705">MKSSFDLNRDKPNYGWAFDGVPEENSVCYEVKHDTFEIPAIILAQEIPEQLLGRRIQEKFGNEFPIRFDYLDTMEGENLSLQVHPKIDFIRDNFGMTYTQNESYYILRRGKGAVVYLGVKDGVSKTKLFDDLDRAQKKEVVFDDKKYINRFQVEKHDHYSIPAGLIHCGGKDTVILEISQTPYIFTFKLWDWGRTGLDGQPRPIHLKFGYDNVDINYNRSWIKKNLLNITKTISDKPDHIEEQTGLYETEAIETRRHWFSHSIIIETHHSVNMLNLVEGDRIRIESLNDKFEPQYFNFGETFIIPEQISRCLVTNVDTGHNVALIQAYIRN</sequence>
<dbReference type="PANTHER" id="PTHR42742:SF3">
    <property type="entry name" value="FRUCTOKINASE"/>
    <property type="match status" value="1"/>
</dbReference>
<dbReference type="InterPro" id="IPR014710">
    <property type="entry name" value="RmlC-like_jellyroll"/>
</dbReference>
<keyword evidence="4" id="KW-1185">Reference proteome</keyword>
<evidence type="ECO:0000256" key="1">
    <source>
        <dbReference type="ARBA" id="ARBA00022723"/>
    </source>
</evidence>
<keyword evidence="1" id="KW-0479">Metal-binding</keyword>
<dbReference type="EMBL" id="JBHTOF010000021">
    <property type="protein sequence ID" value="MFD1464965.1"/>
    <property type="molecule type" value="Genomic_DNA"/>
</dbReference>
<name>A0ABW4DPW1_9LACO</name>
<dbReference type="SUPFAM" id="SSF51182">
    <property type="entry name" value="RmlC-like cupins"/>
    <property type="match status" value="1"/>
</dbReference>
<protein>
    <submittedName>
        <fullName evidence="3">Class I mannose-6-phosphate isomerase</fullName>
    </submittedName>
</protein>
<dbReference type="Gene3D" id="2.60.120.10">
    <property type="entry name" value="Jelly Rolls"/>
    <property type="match status" value="1"/>
</dbReference>
<dbReference type="CDD" id="cd07010">
    <property type="entry name" value="cupin_PMI_type_I_N_bac"/>
    <property type="match status" value="1"/>
</dbReference>
<dbReference type="InterPro" id="IPR051804">
    <property type="entry name" value="Carb_Metab_Reg_Kinase/Isom"/>
</dbReference>
<comment type="caution">
    <text evidence="3">The sequence shown here is derived from an EMBL/GenBank/DDBJ whole genome shotgun (WGS) entry which is preliminary data.</text>
</comment>
<keyword evidence="2" id="KW-0862">Zinc</keyword>
<gene>
    <name evidence="3" type="ORF">ACFQ4L_02515</name>
</gene>
<dbReference type="PANTHER" id="PTHR42742">
    <property type="entry name" value="TRANSCRIPTIONAL REPRESSOR MPRA"/>
    <property type="match status" value="1"/>
</dbReference>
<proteinExistence type="predicted"/>
<dbReference type="GO" id="GO:0016853">
    <property type="term" value="F:isomerase activity"/>
    <property type="evidence" value="ECO:0007669"/>
    <property type="project" value="UniProtKB-KW"/>
</dbReference>
<dbReference type="Proteomes" id="UP001597244">
    <property type="component" value="Unassembled WGS sequence"/>
</dbReference>
<keyword evidence="3" id="KW-0413">Isomerase</keyword>
<evidence type="ECO:0000313" key="3">
    <source>
        <dbReference type="EMBL" id="MFD1464965.1"/>
    </source>
</evidence>